<dbReference type="InterPro" id="IPR001638">
    <property type="entry name" value="Solute-binding_3/MltF_N"/>
</dbReference>
<evidence type="ECO:0000256" key="2">
    <source>
        <dbReference type="ARBA" id="ARBA00022448"/>
    </source>
</evidence>
<dbReference type="PANTHER" id="PTHR30085:SF6">
    <property type="entry name" value="ABC TRANSPORTER GLUTAMINE-BINDING PROTEIN GLNH"/>
    <property type="match status" value="1"/>
</dbReference>
<dbReference type="PANTHER" id="PTHR30085">
    <property type="entry name" value="AMINO ACID ABC TRANSPORTER PERMEASE"/>
    <property type="match status" value="1"/>
</dbReference>
<dbReference type="Gene3D" id="3.40.190.10">
    <property type="entry name" value="Periplasmic binding protein-like II"/>
    <property type="match status" value="2"/>
</dbReference>
<accession>A0ABW7SJW1</accession>
<dbReference type="Proteomes" id="UP001611075">
    <property type="component" value="Unassembled WGS sequence"/>
</dbReference>
<name>A0ABW7SJW1_9ACTN</name>
<keyword evidence="8" id="KW-1185">Reference proteome</keyword>
<proteinExistence type="inferred from homology"/>
<dbReference type="SUPFAM" id="SSF53850">
    <property type="entry name" value="Periplasmic binding protein-like II"/>
    <property type="match status" value="1"/>
</dbReference>
<evidence type="ECO:0000256" key="1">
    <source>
        <dbReference type="ARBA" id="ARBA00010333"/>
    </source>
</evidence>
<dbReference type="RefSeq" id="WP_396679890.1">
    <property type="nucleotide sequence ID" value="NZ_JBIRPU010000009.1"/>
</dbReference>
<protein>
    <submittedName>
        <fullName evidence="7">Transporter substrate-binding domain-containing protein</fullName>
    </submittedName>
</protein>
<feature type="chain" id="PRO_5046992385" evidence="5">
    <location>
        <begin position="44"/>
        <end position="367"/>
    </location>
</feature>
<gene>
    <name evidence="7" type="ORF">ACH4OY_15015</name>
</gene>
<feature type="domain" description="Solute-binding protein family 3/N-terminal" evidence="6">
    <location>
        <begin position="91"/>
        <end position="349"/>
    </location>
</feature>
<evidence type="ECO:0000313" key="8">
    <source>
        <dbReference type="Proteomes" id="UP001611075"/>
    </source>
</evidence>
<feature type="signal peptide" evidence="5">
    <location>
        <begin position="1"/>
        <end position="43"/>
    </location>
</feature>
<reference evidence="7 8" key="1">
    <citation type="submission" date="2024-10" db="EMBL/GenBank/DDBJ databases">
        <title>The Natural Products Discovery Center: Release of the First 8490 Sequenced Strains for Exploring Actinobacteria Biosynthetic Diversity.</title>
        <authorList>
            <person name="Kalkreuter E."/>
            <person name="Kautsar S.A."/>
            <person name="Yang D."/>
            <person name="Bader C.D."/>
            <person name="Teijaro C.N."/>
            <person name="Fluegel L."/>
            <person name="Davis C.M."/>
            <person name="Simpson J.R."/>
            <person name="Lauterbach L."/>
            <person name="Steele A.D."/>
            <person name="Gui C."/>
            <person name="Meng S."/>
            <person name="Li G."/>
            <person name="Viehrig K."/>
            <person name="Ye F."/>
            <person name="Su P."/>
            <person name="Kiefer A.F."/>
            <person name="Nichols A."/>
            <person name="Cepeda A.J."/>
            <person name="Yan W."/>
            <person name="Fan B."/>
            <person name="Jiang Y."/>
            <person name="Adhikari A."/>
            <person name="Zheng C.-J."/>
            <person name="Schuster L."/>
            <person name="Cowan T.M."/>
            <person name="Smanski M.J."/>
            <person name="Chevrette M.G."/>
            <person name="De Carvalho L.P.S."/>
            <person name="Shen B."/>
        </authorList>
    </citation>
    <scope>NUCLEOTIDE SEQUENCE [LARGE SCALE GENOMIC DNA]</scope>
    <source>
        <strain evidence="7 8">NPDC021253</strain>
    </source>
</reference>
<evidence type="ECO:0000259" key="6">
    <source>
        <dbReference type="SMART" id="SM00062"/>
    </source>
</evidence>
<evidence type="ECO:0000313" key="7">
    <source>
        <dbReference type="EMBL" id="MFI0793980.1"/>
    </source>
</evidence>
<dbReference type="EMBL" id="JBIRPU010000009">
    <property type="protein sequence ID" value="MFI0793980.1"/>
    <property type="molecule type" value="Genomic_DNA"/>
</dbReference>
<evidence type="ECO:0000256" key="5">
    <source>
        <dbReference type="SAM" id="SignalP"/>
    </source>
</evidence>
<feature type="compositionally biased region" description="Pro residues" evidence="4">
    <location>
        <begin position="356"/>
        <end position="367"/>
    </location>
</feature>
<comment type="caution">
    <text evidence="7">The sequence shown here is derived from an EMBL/GenBank/DDBJ whole genome shotgun (WGS) entry which is preliminary data.</text>
</comment>
<dbReference type="SMART" id="SM00062">
    <property type="entry name" value="PBPb"/>
    <property type="match status" value="1"/>
</dbReference>
<keyword evidence="2" id="KW-0813">Transport</keyword>
<dbReference type="PROSITE" id="PS51257">
    <property type="entry name" value="PROKAR_LIPOPROTEIN"/>
    <property type="match status" value="1"/>
</dbReference>
<evidence type="ECO:0000256" key="3">
    <source>
        <dbReference type="ARBA" id="ARBA00022729"/>
    </source>
</evidence>
<comment type="similarity">
    <text evidence="1">Belongs to the bacterial solute-binding protein 3 family.</text>
</comment>
<dbReference type="InterPro" id="IPR051455">
    <property type="entry name" value="Bact_solute-bind_prot3"/>
</dbReference>
<dbReference type="Pfam" id="PF00497">
    <property type="entry name" value="SBP_bac_3"/>
    <property type="match status" value="1"/>
</dbReference>
<feature type="region of interest" description="Disordered" evidence="4">
    <location>
        <begin position="348"/>
        <end position="367"/>
    </location>
</feature>
<keyword evidence="3 5" id="KW-0732">Signal</keyword>
<organism evidence="7 8">
    <name type="scientific">Micromonospora rubida</name>
    <dbReference type="NCBI Taxonomy" id="2697657"/>
    <lineage>
        <taxon>Bacteria</taxon>
        <taxon>Bacillati</taxon>
        <taxon>Actinomycetota</taxon>
        <taxon>Actinomycetes</taxon>
        <taxon>Micromonosporales</taxon>
        <taxon>Micromonosporaceae</taxon>
        <taxon>Micromonospora</taxon>
    </lineage>
</organism>
<sequence>MTTQQARRSAARPGGGPMATRAALAGVLLLAVAACTAVPPDSAAVPTAVPPGVQRIAAGGEPANAFCTVRSSFAPSGTPPRVIRDRGPGQGLVAGVDPSDATMSHWNAESQQFEGFNIDLLLAVARAIWPGEEPRKRITFKVVPPGQGAFEMLAPGHPDRVDLIATSLTASCERAKQVIFSNDYLDSGQTALVRRVGGRPEYAGIEQLGGRRVCAAARTTSLASIAAYRTTDGTLPVPVQAAHVIDCLVMLRQGQVDAVSTDENILLGFTRMAPDTALVTEPPRGDAQFCRYHDGRWPCTWFTDEPHAFAFARDNQDSLELARFVNHVLESTRASGVWSAAHRQWLADHPDRGQPVPGPPVTSWPPG</sequence>
<evidence type="ECO:0000256" key="4">
    <source>
        <dbReference type="SAM" id="MobiDB-lite"/>
    </source>
</evidence>